<dbReference type="AlphaFoldDB" id="A0A2P2P2J6"/>
<sequence>MGLNIHNQFDMVVYQKFSCYT</sequence>
<protein>
    <submittedName>
        <fullName evidence="1">Uncharacterized protein</fullName>
    </submittedName>
</protein>
<accession>A0A2P2P2J6</accession>
<dbReference type="EMBL" id="GGEC01068542">
    <property type="protein sequence ID" value="MBX49026.1"/>
    <property type="molecule type" value="Transcribed_RNA"/>
</dbReference>
<proteinExistence type="predicted"/>
<reference evidence="1" key="1">
    <citation type="submission" date="2018-02" db="EMBL/GenBank/DDBJ databases">
        <title>Rhizophora mucronata_Transcriptome.</title>
        <authorList>
            <person name="Meera S.P."/>
            <person name="Sreeshan A."/>
            <person name="Augustine A."/>
        </authorList>
    </citation>
    <scope>NUCLEOTIDE SEQUENCE</scope>
    <source>
        <tissue evidence="1">Leaf</tissue>
    </source>
</reference>
<organism evidence="1">
    <name type="scientific">Rhizophora mucronata</name>
    <name type="common">Asiatic mangrove</name>
    <dbReference type="NCBI Taxonomy" id="61149"/>
    <lineage>
        <taxon>Eukaryota</taxon>
        <taxon>Viridiplantae</taxon>
        <taxon>Streptophyta</taxon>
        <taxon>Embryophyta</taxon>
        <taxon>Tracheophyta</taxon>
        <taxon>Spermatophyta</taxon>
        <taxon>Magnoliopsida</taxon>
        <taxon>eudicotyledons</taxon>
        <taxon>Gunneridae</taxon>
        <taxon>Pentapetalae</taxon>
        <taxon>rosids</taxon>
        <taxon>fabids</taxon>
        <taxon>Malpighiales</taxon>
        <taxon>Rhizophoraceae</taxon>
        <taxon>Rhizophora</taxon>
    </lineage>
</organism>
<evidence type="ECO:0000313" key="1">
    <source>
        <dbReference type="EMBL" id="MBX49026.1"/>
    </source>
</evidence>
<name>A0A2P2P2J6_RHIMU</name>